<sequence length="252" mass="28902">MKIDFHSHVKLSKKTAFDIENFKELIKEAREEGLTAIAITEHFNTTNFPAVYDTLDQYYEYTNDYYDVDGFKAFTGMEVDVAEEAHVLVIGNLKDIRMLREALNGYDTKGNFIALEKLFELCRPYDILIIGSHPFREDHPLYKAAPELLNKFHGFDLNGKDLYVYGVEEMTSMVKNLGEKHKVPVVAGSDTHQYLQIGSVMTVFEKECNTVKEIKEEIGAERYSLFISPNLRIKIKAATMIKSLLKKQLEAL</sequence>
<dbReference type="GO" id="GO:0004534">
    <property type="term" value="F:5'-3' RNA exonuclease activity"/>
    <property type="evidence" value="ECO:0007669"/>
    <property type="project" value="TreeGrafter"/>
</dbReference>
<dbReference type="PANTHER" id="PTHR42924">
    <property type="entry name" value="EXONUCLEASE"/>
    <property type="match status" value="1"/>
</dbReference>
<dbReference type="Gene3D" id="3.20.20.140">
    <property type="entry name" value="Metal-dependent hydrolases"/>
    <property type="match status" value="1"/>
</dbReference>
<gene>
    <name evidence="2" type="ORF">C1I91_12315</name>
</gene>
<dbReference type="OrthoDB" id="9777619at2"/>
<dbReference type="GO" id="GO:0035312">
    <property type="term" value="F:5'-3' DNA exonuclease activity"/>
    <property type="evidence" value="ECO:0007669"/>
    <property type="project" value="TreeGrafter"/>
</dbReference>
<organism evidence="2 3">
    <name type="scientific">Clostridium manihotivorum</name>
    <dbReference type="NCBI Taxonomy" id="2320868"/>
    <lineage>
        <taxon>Bacteria</taxon>
        <taxon>Bacillati</taxon>
        <taxon>Bacillota</taxon>
        <taxon>Clostridia</taxon>
        <taxon>Eubacteriales</taxon>
        <taxon>Clostridiaceae</taxon>
        <taxon>Clostridium</taxon>
    </lineage>
</organism>
<dbReference type="Pfam" id="PF13263">
    <property type="entry name" value="PHP_C"/>
    <property type="match status" value="1"/>
</dbReference>
<dbReference type="InterPro" id="IPR052018">
    <property type="entry name" value="PHP_domain"/>
</dbReference>
<reference evidence="2 3" key="1">
    <citation type="submission" date="2018-01" db="EMBL/GenBank/DDBJ databases">
        <title>Genome Sequencing and Assembly of Anaerobacter polyendosporus strain CT4.</title>
        <authorList>
            <person name="Tachaapaikoon C."/>
            <person name="Sutheeworapong S."/>
            <person name="Jenjaroenpun P."/>
            <person name="Wongsurawat T."/>
            <person name="Nookeaw I."/>
            <person name="Cheawchanlertfa P."/>
            <person name="Kosugi A."/>
            <person name="Cheevadhanarak S."/>
            <person name="Ratanakhanokchai K."/>
        </authorList>
    </citation>
    <scope>NUCLEOTIDE SEQUENCE [LARGE SCALE GENOMIC DNA]</scope>
    <source>
        <strain evidence="2 3">CT4</strain>
    </source>
</reference>
<proteinExistence type="predicted"/>
<dbReference type="InterPro" id="IPR004013">
    <property type="entry name" value="PHP_dom"/>
</dbReference>
<dbReference type="Proteomes" id="UP000286268">
    <property type="component" value="Chromosome"/>
</dbReference>
<dbReference type="RefSeq" id="WP_128213146.1">
    <property type="nucleotide sequence ID" value="NZ_CP025746.1"/>
</dbReference>
<dbReference type="SUPFAM" id="SSF89550">
    <property type="entry name" value="PHP domain-like"/>
    <property type="match status" value="1"/>
</dbReference>
<dbReference type="AlphaFoldDB" id="A0A410DTH0"/>
<dbReference type="PANTHER" id="PTHR42924:SF11">
    <property type="entry name" value="POLYMERASE_HISTIDINOL PHOSPHATASE N-TERMINAL DOMAIN-CONTAINING PROTEIN"/>
    <property type="match status" value="1"/>
</dbReference>
<evidence type="ECO:0000259" key="1">
    <source>
        <dbReference type="Pfam" id="PF02811"/>
    </source>
</evidence>
<dbReference type="EMBL" id="CP025746">
    <property type="protein sequence ID" value="QAA32359.1"/>
    <property type="molecule type" value="Genomic_DNA"/>
</dbReference>
<dbReference type="Pfam" id="PF02811">
    <property type="entry name" value="PHP"/>
    <property type="match status" value="1"/>
</dbReference>
<evidence type="ECO:0000313" key="3">
    <source>
        <dbReference type="Proteomes" id="UP000286268"/>
    </source>
</evidence>
<name>A0A410DTH0_9CLOT</name>
<accession>A0A410DTH0</accession>
<dbReference type="InterPro" id="IPR016195">
    <property type="entry name" value="Pol/histidinol_Pase-like"/>
</dbReference>
<protein>
    <submittedName>
        <fullName evidence="2">Histidinol-phosphatase</fullName>
    </submittedName>
</protein>
<dbReference type="KEGG" id="cmah:C1I91_12315"/>
<feature type="domain" description="PHP" evidence="1">
    <location>
        <begin position="4"/>
        <end position="111"/>
    </location>
</feature>
<evidence type="ECO:0000313" key="2">
    <source>
        <dbReference type="EMBL" id="QAA32359.1"/>
    </source>
</evidence>
<keyword evidence="3" id="KW-1185">Reference proteome</keyword>